<sequence>MWTTLLVKFPGSGSSHKYQRRQLSRVRDQQCHHSEDKALKIAALMPLAPASQQVPGGMSPSGSTQVTRGVTAATLGVMAVARQSTPRARVTPAMRSPGATPPTQ</sequence>
<dbReference type="EMBL" id="JARKHS020019561">
    <property type="protein sequence ID" value="KAK8771581.1"/>
    <property type="molecule type" value="Genomic_DNA"/>
</dbReference>
<evidence type="ECO:0000313" key="3">
    <source>
        <dbReference type="Proteomes" id="UP001321473"/>
    </source>
</evidence>
<name>A0AAQ4E9Y5_AMBAM</name>
<evidence type="ECO:0000313" key="2">
    <source>
        <dbReference type="EMBL" id="KAK8771581.1"/>
    </source>
</evidence>
<gene>
    <name evidence="2" type="ORF">V5799_025175</name>
</gene>
<proteinExistence type="predicted"/>
<dbReference type="Proteomes" id="UP001321473">
    <property type="component" value="Unassembled WGS sequence"/>
</dbReference>
<organism evidence="2 3">
    <name type="scientific">Amblyomma americanum</name>
    <name type="common">Lone star tick</name>
    <dbReference type="NCBI Taxonomy" id="6943"/>
    <lineage>
        <taxon>Eukaryota</taxon>
        <taxon>Metazoa</taxon>
        <taxon>Ecdysozoa</taxon>
        <taxon>Arthropoda</taxon>
        <taxon>Chelicerata</taxon>
        <taxon>Arachnida</taxon>
        <taxon>Acari</taxon>
        <taxon>Parasitiformes</taxon>
        <taxon>Ixodida</taxon>
        <taxon>Ixodoidea</taxon>
        <taxon>Ixodidae</taxon>
        <taxon>Amblyomminae</taxon>
        <taxon>Amblyomma</taxon>
    </lineage>
</organism>
<keyword evidence="3" id="KW-1185">Reference proteome</keyword>
<comment type="caution">
    <text evidence="2">The sequence shown here is derived from an EMBL/GenBank/DDBJ whole genome shotgun (WGS) entry which is preliminary data.</text>
</comment>
<protein>
    <submittedName>
        <fullName evidence="2">Uncharacterized protein</fullName>
    </submittedName>
</protein>
<dbReference type="AlphaFoldDB" id="A0AAQ4E9Y5"/>
<reference evidence="2 3" key="1">
    <citation type="journal article" date="2023" name="Arcadia Sci">
        <title>De novo assembly of a long-read Amblyomma americanum tick genome.</title>
        <authorList>
            <person name="Chou S."/>
            <person name="Poskanzer K.E."/>
            <person name="Rollins M."/>
            <person name="Thuy-Boun P.S."/>
        </authorList>
    </citation>
    <scope>NUCLEOTIDE SEQUENCE [LARGE SCALE GENOMIC DNA]</scope>
    <source>
        <strain evidence="2">F_SG_1</strain>
        <tissue evidence="2">Salivary glands</tissue>
    </source>
</reference>
<accession>A0AAQ4E9Y5</accession>
<evidence type="ECO:0000256" key="1">
    <source>
        <dbReference type="SAM" id="MobiDB-lite"/>
    </source>
</evidence>
<feature type="region of interest" description="Disordered" evidence="1">
    <location>
        <begin position="81"/>
        <end position="104"/>
    </location>
</feature>